<reference evidence="1" key="1">
    <citation type="submission" date="2019-08" db="EMBL/GenBank/DDBJ databases">
        <authorList>
            <person name="Kucharzyk K."/>
            <person name="Murdoch R.W."/>
            <person name="Higgins S."/>
            <person name="Loffler F."/>
        </authorList>
    </citation>
    <scope>NUCLEOTIDE SEQUENCE</scope>
</reference>
<sequence>MFATHRRKRGQRRAPNLRCKHQRRRILQAALPEIAVDQAGLYVLAMGCPISLARMAEADSVLLKIHHVHLGEVAAAVAEHVRRGNHRDADKISLRRITKPVRHQLRGGIERKLAESPVVAKDIKLRCERAKALLREPALEAEIQFYGLRMALITELGIHDKRRMILFNLRVDLLFCDFLHAGVDGANGVVTDFHTDILIIGHVVDQDIAHAAHAAEHADLHLPQRAVGLRRAGKILHKAHEARVMPLPCEKLTGEAAADDHIRVVLRAVDPLVDGQIELQIFILHGGIRLYNGERDGKAIVLERMLQIDRVAIGEQND</sequence>
<proteinExistence type="predicted"/>
<organism evidence="1">
    <name type="scientific">bioreactor metagenome</name>
    <dbReference type="NCBI Taxonomy" id="1076179"/>
    <lineage>
        <taxon>unclassified sequences</taxon>
        <taxon>metagenomes</taxon>
        <taxon>ecological metagenomes</taxon>
    </lineage>
</organism>
<name>A0A645E8V9_9ZZZZ</name>
<accession>A0A645E8V9</accession>
<dbReference type="EMBL" id="VSSQ01044400">
    <property type="protein sequence ID" value="MPM98220.1"/>
    <property type="molecule type" value="Genomic_DNA"/>
</dbReference>
<comment type="caution">
    <text evidence="1">The sequence shown here is derived from an EMBL/GenBank/DDBJ whole genome shotgun (WGS) entry which is preliminary data.</text>
</comment>
<gene>
    <name evidence="1" type="ORF">SDC9_145404</name>
</gene>
<protein>
    <submittedName>
        <fullName evidence="1">Uncharacterized protein</fullName>
    </submittedName>
</protein>
<evidence type="ECO:0000313" key="1">
    <source>
        <dbReference type="EMBL" id="MPM98220.1"/>
    </source>
</evidence>
<dbReference type="AlphaFoldDB" id="A0A645E8V9"/>